<dbReference type="Pfam" id="PF02909">
    <property type="entry name" value="TetR_C_1"/>
    <property type="match status" value="1"/>
</dbReference>
<keyword evidence="1" id="KW-0805">Transcription regulation</keyword>
<dbReference type="InterPro" id="IPR036271">
    <property type="entry name" value="Tet_transcr_reg_TetR-rel_C_sf"/>
</dbReference>
<evidence type="ECO:0000256" key="3">
    <source>
        <dbReference type="ARBA" id="ARBA00023163"/>
    </source>
</evidence>
<dbReference type="InterPro" id="IPR004111">
    <property type="entry name" value="Repressor_TetR_C"/>
</dbReference>
<keyword evidence="3" id="KW-0804">Transcription</keyword>
<feature type="domain" description="HTH tetR-type" evidence="5">
    <location>
        <begin position="6"/>
        <end position="66"/>
    </location>
</feature>
<protein>
    <submittedName>
        <fullName evidence="6">TetR/AcrR family transcriptional regulator C-terminal domain-containing protein</fullName>
    </submittedName>
</protein>
<dbReference type="Proteomes" id="UP001432062">
    <property type="component" value="Chromosome"/>
</dbReference>
<dbReference type="SUPFAM" id="SSF48498">
    <property type="entry name" value="Tetracyclin repressor-like, C-terminal domain"/>
    <property type="match status" value="1"/>
</dbReference>
<dbReference type="PANTHER" id="PTHR30055:SF151">
    <property type="entry name" value="TRANSCRIPTIONAL REGULATORY PROTEIN"/>
    <property type="match status" value="1"/>
</dbReference>
<sequence length="203" mass="22100">MPRPRSLTSSAIAGAAVAVLDRDGLSGLTMRAVAKELRIATMGLYRYVADRDELELLVVDHLLADIDLTPPTDPDWRDRVAALLNRMRTTVSTHPATVPLVVRHRQSAPNSLRWIEAMLTILTDAGFTGIGRVLAQRTLMAFLLGHLENEHYGPLSGAGTAAMTRLAPADYPVLVETATDARNVDAETEFRLGIEIVLRGLVP</sequence>
<dbReference type="InterPro" id="IPR050109">
    <property type="entry name" value="HTH-type_TetR-like_transc_reg"/>
</dbReference>
<reference evidence="6" key="1">
    <citation type="submission" date="2022-10" db="EMBL/GenBank/DDBJ databases">
        <title>The complete genomes of actinobacterial strains from the NBC collection.</title>
        <authorList>
            <person name="Joergensen T.S."/>
            <person name="Alvarez Arevalo M."/>
            <person name="Sterndorff E.B."/>
            <person name="Faurdal D."/>
            <person name="Vuksanovic O."/>
            <person name="Mourched A.-S."/>
            <person name="Charusanti P."/>
            <person name="Shaw S."/>
            <person name="Blin K."/>
            <person name="Weber T."/>
        </authorList>
    </citation>
    <scope>NUCLEOTIDE SEQUENCE</scope>
    <source>
        <strain evidence="6">NBC_01482</strain>
    </source>
</reference>
<keyword evidence="2 4" id="KW-0238">DNA-binding</keyword>
<dbReference type="EMBL" id="CP109441">
    <property type="protein sequence ID" value="WUV49108.1"/>
    <property type="molecule type" value="Genomic_DNA"/>
</dbReference>
<proteinExistence type="predicted"/>
<dbReference type="RefSeq" id="WP_329413567.1">
    <property type="nucleotide sequence ID" value="NZ_CP109441.1"/>
</dbReference>
<evidence type="ECO:0000256" key="4">
    <source>
        <dbReference type="PROSITE-ProRule" id="PRU00335"/>
    </source>
</evidence>
<evidence type="ECO:0000313" key="6">
    <source>
        <dbReference type="EMBL" id="WUV49108.1"/>
    </source>
</evidence>
<dbReference type="PANTHER" id="PTHR30055">
    <property type="entry name" value="HTH-TYPE TRANSCRIPTIONAL REGULATOR RUTR"/>
    <property type="match status" value="1"/>
</dbReference>
<organism evidence="6 7">
    <name type="scientific">Nocardia vinacea</name>
    <dbReference type="NCBI Taxonomy" id="96468"/>
    <lineage>
        <taxon>Bacteria</taxon>
        <taxon>Bacillati</taxon>
        <taxon>Actinomycetota</taxon>
        <taxon>Actinomycetes</taxon>
        <taxon>Mycobacteriales</taxon>
        <taxon>Nocardiaceae</taxon>
        <taxon>Nocardia</taxon>
    </lineage>
</organism>
<evidence type="ECO:0000259" key="5">
    <source>
        <dbReference type="PROSITE" id="PS50977"/>
    </source>
</evidence>
<evidence type="ECO:0000256" key="1">
    <source>
        <dbReference type="ARBA" id="ARBA00023015"/>
    </source>
</evidence>
<accession>A0ABZ1Z0X2</accession>
<keyword evidence="7" id="KW-1185">Reference proteome</keyword>
<dbReference type="InterPro" id="IPR009057">
    <property type="entry name" value="Homeodomain-like_sf"/>
</dbReference>
<feature type="DNA-binding region" description="H-T-H motif" evidence="4">
    <location>
        <begin position="29"/>
        <end position="48"/>
    </location>
</feature>
<evidence type="ECO:0000256" key="2">
    <source>
        <dbReference type="ARBA" id="ARBA00023125"/>
    </source>
</evidence>
<dbReference type="SUPFAM" id="SSF46689">
    <property type="entry name" value="Homeodomain-like"/>
    <property type="match status" value="1"/>
</dbReference>
<evidence type="ECO:0000313" key="7">
    <source>
        <dbReference type="Proteomes" id="UP001432062"/>
    </source>
</evidence>
<gene>
    <name evidence="6" type="ORF">OG563_13450</name>
</gene>
<dbReference type="InterPro" id="IPR001647">
    <property type="entry name" value="HTH_TetR"/>
</dbReference>
<name>A0ABZ1Z0X2_9NOCA</name>
<dbReference type="PROSITE" id="PS50977">
    <property type="entry name" value="HTH_TETR_2"/>
    <property type="match status" value="1"/>
</dbReference>
<dbReference type="Gene3D" id="1.10.357.10">
    <property type="entry name" value="Tetracycline Repressor, domain 2"/>
    <property type="match status" value="1"/>
</dbReference>